<reference evidence="2 3" key="1">
    <citation type="submission" date="2015-12" db="EMBL/GenBank/DDBJ databases">
        <title>Draft genome sequence of Acidibacillus ferrooxidans ITV001, isolated from a chalcopyrite acid mine drainage site in Brazil.</title>
        <authorList>
            <person name="Dall'Agnol H."/>
            <person name="Nancucheo I."/>
            <person name="Johnson B."/>
            <person name="Oliveira R."/>
            <person name="Leite L."/>
            <person name="Pylro V."/>
            <person name="Nunes G.L."/>
            <person name="Tzotzos G."/>
            <person name="Fernandes G.R."/>
            <person name="Dutra J."/>
            <person name="Orellana S.C."/>
            <person name="Oliveira G."/>
        </authorList>
    </citation>
    <scope>NUCLEOTIDE SEQUENCE [LARGE SCALE GENOMIC DNA]</scope>
    <source>
        <strain evidence="2">ITV001</strain>
        <strain evidence="3">ITV01</strain>
    </source>
</reference>
<gene>
    <name evidence="2" type="ORF">ATW55_14675</name>
    <name evidence="1" type="ORF">ATW55_15305</name>
</gene>
<dbReference type="OrthoDB" id="1097360at2"/>
<evidence type="ECO:0000313" key="2">
    <source>
        <dbReference type="EMBL" id="KUO96499.1"/>
    </source>
</evidence>
<dbReference type="NCBIfam" id="TIGR01784">
    <property type="entry name" value="T_den_put_tspse"/>
    <property type="match status" value="1"/>
</dbReference>
<proteinExistence type="predicted"/>
<dbReference type="AlphaFoldDB" id="A0A117SY72"/>
<comment type="caution">
    <text evidence="2">The sequence shown here is derived from an EMBL/GenBank/DDBJ whole genome shotgun (WGS) entry which is preliminary data.</text>
</comment>
<accession>A0A117SY72</accession>
<sequence>MDLKVDFAFKQLFGKQGNEPILIAFLNATLKLPEHDRITSIEILNSELEPKHLDDKKSVLDIHARTENGARINIEIQLANRYDMEKRTLYYWSRIYSGQLNEGMGYKELAKTITINILNFRFVKPTERYHTTFHLFEDEEKFLLTDVLEIHFMEISKLMVNWRKKALNLHEDLLVRWLLLLEAGENEDIRRELEAIAMQDSVMKKAFAEWEDISRDPRAWSEYESRRKVILDDAAAVREAELRAQEAGEKGALQAAENIARNLLASGMDMETVAQHTGLSKEKVAEMHRNIQ</sequence>
<evidence type="ECO:0000313" key="1">
    <source>
        <dbReference type="EMBL" id="KUO95646.1"/>
    </source>
</evidence>
<dbReference type="InterPro" id="IPR010106">
    <property type="entry name" value="RpnA"/>
</dbReference>
<dbReference type="PANTHER" id="PTHR41317">
    <property type="entry name" value="PD-(D_E)XK NUCLEASE FAMILY TRANSPOSASE"/>
    <property type="match status" value="1"/>
</dbReference>
<dbReference type="Proteomes" id="UP000053557">
    <property type="component" value="Unassembled WGS sequence"/>
</dbReference>
<keyword evidence="3" id="KW-1185">Reference proteome</keyword>
<name>A0A117SY72_9BACL</name>
<dbReference type="Pfam" id="PF12784">
    <property type="entry name" value="PDDEXK_2"/>
    <property type="match status" value="1"/>
</dbReference>
<dbReference type="PANTHER" id="PTHR41317:SF1">
    <property type="entry name" value="PD-(D_E)XK NUCLEASE FAMILY TRANSPOSASE"/>
    <property type="match status" value="1"/>
</dbReference>
<dbReference type="EMBL" id="LPVJ01000016">
    <property type="protein sequence ID" value="KUO96499.1"/>
    <property type="molecule type" value="Genomic_DNA"/>
</dbReference>
<protein>
    <submittedName>
        <fullName evidence="2">Transposase</fullName>
    </submittedName>
</protein>
<organism evidence="2 3">
    <name type="scientific">Ferroacidibacillus organovorans</name>
    <dbReference type="NCBI Taxonomy" id="1765683"/>
    <lineage>
        <taxon>Bacteria</taxon>
        <taxon>Bacillati</taxon>
        <taxon>Bacillota</taxon>
        <taxon>Bacilli</taxon>
        <taxon>Bacillales</taxon>
        <taxon>Alicyclobacillaceae</taxon>
        <taxon>Ferroacidibacillus</taxon>
    </lineage>
</organism>
<evidence type="ECO:0000313" key="3">
    <source>
        <dbReference type="Proteomes" id="UP000053557"/>
    </source>
</evidence>
<dbReference type="EMBL" id="LPVJ01000045">
    <property type="protein sequence ID" value="KUO95646.1"/>
    <property type="molecule type" value="Genomic_DNA"/>
</dbReference>